<dbReference type="Proteomes" id="UP000319671">
    <property type="component" value="Unassembled WGS sequence"/>
</dbReference>
<evidence type="ECO:0000313" key="1">
    <source>
        <dbReference type="EMBL" id="TWE02713.1"/>
    </source>
</evidence>
<dbReference type="RefSeq" id="WP_186446437.1">
    <property type="nucleotide sequence ID" value="NZ_VIVN01000004.1"/>
</dbReference>
<protein>
    <submittedName>
        <fullName evidence="1">Uncharacterized protein</fullName>
    </submittedName>
</protein>
<evidence type="ECO:0000313" key="2">
    <source>
        <dbReference type="Proteomes" id="UP000319671"/>
    </source>
</evidence>
<name>A0A561DH71_9BACI</name>
<proteinExistence type="predicted"/>
<sequence length="46" mass="5474">MWIITVHSKNNLKMFEYDTEKEAKEVFGKIKGCKILTEILYLSMYS</sequence>
<reference evidence="1 2" key="1">
    <citation type="submission" date="2019-06" db="EMBL/GenBank/DDBJ databases">
        <title>Sorghum-associated microbial communities from plants grown in Nebraska, USA.</title>
        <authorList>
            <person name="Schachtman D."/>
        </authorList>
    </citation>
    <scope>NUCLEOTIDE SEQUENCE [LARGE SCALE GENOMIC DNA]</scope>
    <source>
        <strain evidence="1 2">2482</strain>
    </source>
</reference>
<gene>
    <name evidence="1" type="ORF">FB550_104265</name>
</gene>
<dbReference type="EMBL" id="VIVN01000004">
    <property type="protein sequence ID" value="TWE02713.1"/>
    <property type="molecule type" value="Genomic_DNA"/>
</dbReference>
<organism evidence="1 2">
    <name type="scientific">Neobacillus bataviensis</name>
    <dbReference type="NCBI Taxonomy" id="220685"/>
    <lineage>
        <taxon>Bacteria</taxon>
        <taxon>Bacillati</taxon>
        <taxon>Bacillota</taxon>
        <taxon>Bacilli</taxon>
        <taxon>Bacillales</taxon>
        <taxon>Bacillaceae</taxon>
        <taxon>Neobacillus</taxon>
    </lineage>
</organism>
<accession>A0A561DH71</accession>
<keyword evidence="2" id="KW-1185">Reference proteome</keyword>
<comment type="caution">
    <text evidence="1">The sequence shown here is derived from an EMBL/GenBank/DDBJ whole genome shotgun (WGS) entry which is preliminary data.</text>
</comment>
<dbReference type="AlphaFoldDB" id="A0A561DH71"/>